<evidence type="ECO:0000313" key="3">
    <source>
        <dbReference type="Proteomes" id="UP000199392"/>
    </source>
</evidence>
<keyword evidence="1" id="KW-0812">Transmembrane</keyword>
<feature type="transmembrane region" description="Helical" evidence="1">
    <location>
        <begin position="12"/>
        <end position="31"/>
    </location>
</feature>
<dbReference type="STRING" id="311180.SAMN04488050_104341"/>
<accession>A0A1I6SFK6</accession>
<name>A0A1I6SFK6_9RHOB</name>
<organism evidence="2 3">
    <name type="scientific">Alloyangia pacifica</name>
    <dbReference type="NCBI Taxonomy" id="311180"/>
    <lineage>
        <taxon>Bacteria</taxon>
        <taxon>Pseudomonadati</taxon>
        <taxon>Pseudomonadota</taxon>
        <taxon>Alphaproteobacteria</taxon>
        <taxon>Rhodobacterales</taxon>
        <taxon>Roseobacteraceae</taxon>
        <taxon>Alloyangia</taxon>
    </lineage>
</organism>
<gene>
    <name evidence="2" type="ORF">SAMN04488050_104341</name>
</gene>
<sequence>MPKLVRLYISQCAIGFGLSAGFVALLLWQNVGNLQHLVSHTDVGMLAVFLLWLFNGLVFAGAQFAMTVMRMSGDLDRPSGGKRMALEPMPIRIPVEQKKRRLL</sequence>
<dbReference type="OrthoDB" id="8115457at2"/>
<evidence type="ECO:0000256" key="1">
    <source>
        <dbReference type="SAM" id="Phobius"/>
    </source>
</evidence>
<keyword evidence="1" id="KW-1133">Transmembrane helix</keyword>
<dbReference type="EMBL" id="FOZW01000004">
    <property type="protein sequence ID" value="SFS75755.1"/>
    <property type="molecule type" value="Genomic_DNA"/>
</dbReference>
<evidence type="ECO:0000313" key="2">
    <source>
        <dbReference type="EMBL" id="SFS75755.1"/>
    </source>
</evidence>
<dbReference type="AlphaFoldDB" id="A0A1I6SFK6"/>
<keyword evidence="1" id="KW-0472">Membrane</keyword>
<feature type="transmembrane region" description="Helical" evidence="1">
    <location>
        <begin position="43"/>
        <end position="62"/>
    </location>
</feature>
<protein>
    <submittedName>
        <fullName evidence="2">Uncharacterized protein</fullName>
    </submittedName>
</protein>
<proteinExistence type="predicted"/>
<dbReference type="RefSeq" id="WP_092423910.1">
    <property type="nucleotide sequence ID" value="NZ_FNCL01000004.1"/>
</dbReference>
<reference evidence="3" key="1">
    <citation type="submission" date="2016-10" db="EMBL/GenBank/DDBJ databases">
        <authorList>
            <person name="Varghese N."/>
            <person name="Submissions S."/>
        </authorList>
    </citation>
    <scope>NUCLEOTIDE SEQUENCE [LARGE SCALE GENOMIC DNA]</scope>
    <source>
        <strain evidence="3">DSM 26894</strain>
    </source>
</reference>
<dbReference type="Proteomes" id="UP000199392">
    <property type="component" value="Unassembled WGS sequence"/>
</dbReference>
<keyword evidence="3" id="KW-1185">Reference proteome</keyword>